<dbReference type="Gene3D" id="3.30.450.20">
    <property type="entry name" value="PAS domain"/>
    <property type="match status" value="1"/>
</dbReference>
<dbReference type="Pfam" id="PF00989">
    <property type="entry name" value="PAS"/>
    <property type="match status" value="1"/>
</dbReference>
<sequence>MRSRKLPYDCNIKLQSADIVFAVDRDGRIVFWNPNAQAATGRAAAGVVGQPLAAIFPEHEGGPDRSRFDLTAVMDGRD</sequence>
<evidence type="ECO:0000313" key="2">
    <source>
        <dbReference type="EMBL" id="HDQ99893.1"/>
    </source>
</evidence>
<proteinExistence type="predicted"/>
<dbReference type="GO" id="GO:0006355">
    <property type="term" value="P:regulation of DNA-templated transcription"/>
    <property type="evidence" value="ECO:0007669"/>
    <property type="project" value="InterPro"/>
</dbReference>
<gene>
    <name evidence="2" type="ORF">ENN51_06385</name>
</gene>
<evidence type="ECO:0000259" key="1">
    <source>
        <dbReference type="PROSITE" id="PS50112"/>
    </source>
</evidence>
<comment type="caution">
    <text evidence="2">The sequence shown here is derived from an EMBL/GenBank/DDBJ whole genome shotgun (WGS) entry which is preliminary data.</text>
</comment>
<dbReference type="InterPro" id="IPR035965">
    <property type="entry name" value="PAS-like_dom_sf"/>
</dbReference>
<feature type="non-terminal residue" evidence="2">
    <location>
        <position position="78"/>
    </location>
</feature>
<accession>A0A7V0XFB5</accession>
<dbReference type="InterPro" id="IPR013767">
    <property type="entry name" value="PAS_fold"/>
</dbReference>
<dbReference type="AlphaFoldDB" id="A0A7V0XFB5"/>
<dbReference type="SUPFAM" id="SSF55785">
    <property type="entry name" value="PYP-like sensor domain (PAS domain)"/>
    <property type="match status" value="1"/>
</dbReference>
<dbReference type="InterPro" id="IPR000014">
    <property type="entry name" value="PAS"/>
</dbReference>
<dbReference type="EMBL" id="DSBX01000238">
    <property type="protein sequence ID" value="HDQ99893.1"/>
    <property type="molecule type" value="Genomic_DNA"/>
</dbReference>
<dbReference type="SMART" id="SM00091">
    <property type="entry name" value="PAS"/>
    <property type="match status" value="1"/>
</dbReference>
<dbReference type="Proteomes" id="UP000885672">
    <property type="component" value="Unassembled WGS sequence"/>
</dbReference>
<dbReference type="PROSITE" id="PS50112">
    <property type="entry name" value="PAS"/>
    <property type="match status" value="1"/>
</dbReference>
<reference evidence="2" key="1">
    <citation type="journal article" date="2020" name="mSystems">
        <title>Genome- and Community-Level Interaction Insights into Carbon Utilization and Element Cycling Functions of Hydrothermarchaeota in Hydrothermal Sediment.</title>
        <authorList>
            <person name="Zhou Z."/>
            <person name="Liu Y."/>
            <person name="Xu W."/>
            <person name="Pan J."/>
            <person name="Luo Z.H."/>
            <person name="Li M."/>
        </authorList>
    </citation>
    <scope>NUCLEOTIDE SEQUENCE [LARGE SCALE GENOMIC DNA]</scope>
    <source>
        <strain evidence="2">SpSt-1182</strain>
    </source>
</reference>
<feature type="domain" description="PAS" evidence="1">
    <location>
        <begin position="20"/>
        <end position="58"/>
    </location>
</feature>
<protein>
    <submittedName>
        <fullName evidence="2">PAS domain-containing protein</fullName>
    </submittedName>
</protein>
<organism evidence="2">
    <name type="scientific">candidate division WOR-3 bacterium</name>
    <dbReference type="NCBI Taxonomy" id="2052148"/>
    <lineage>
        <taxon>Bacteria</taxon>
        <taxon>Bacteria division WOR-3</taxon>
    </lineage>
</organism>
<name>A0A7V0XFB5_UNCW3</name>
<dbReference type="NCBIfam" id="TIGR00229">
    <property type="entry name" value="sensory_box"/>
    <property type="match status" value="1"/>
</dbReference>